<name>A0A2G2VEN8_CAPBA</name>
<gene>
    <name evidence="9" type="ORF">CQW23_27763</name>
</gene>
<dbReference type="GO" id="GO:0010215">
    <property type="term" value="P:cellulose microfibril organization"/>
    <property type="evidence" value="ECO:0007669"/>
    <property type="project" value="InterPro"/>
</dbReference>
<feature type="domain" description="COBRA C-terminal" evidence="8">
    <location>
        <begin position="167"/>
        <end position="197"/>
    </location>
</feature>
<keyword evidence="10" id="KW-1185">Reference proteome</keyword>
<dbReference type="AlphaFoldDB" id="A0A2G2VEN8"/>
<dbReference type="PIRSF" id="PIRSF038122">
    <property type="entry name" value="COBRA"/>
    <property type="match status" value="1"/>
</dbReference>
<reference evidence="9 10" key="1">
    <citation type="journal article" date="2017" name="Genome Biol.">
        <title>New reference genome sequences of hot pepper reveal the massive evolution of plant disease-resistance genes by retroduplication.</title>
        <authorList>
            <person name="Kim S."/>
            <person name="Park J."/>
            <person name="Yeom S.I."/>
            <person name="Kim Y.M."/>
            <person name="Seo E."/>
            <person name="Kim K.T."/>
            <person name="Kim M.S."/>
            <person name="Lee J.M."/>
            <person name="Cheong K."/>
            <person name="Shin H.S."/>
            <person name="Kim S.B."/>
            <person name="Han K."/>
            <person name="Lee J."/>
            <person name="Park M."/>
            <person name="Lee H.A."/>
            <person name="Lee H.Y."/>
            <person name="Lee Y."/>
            <person name="Oh S."/>
            <person name="Lee J.H."/>
            <person name="Choi E."/>
            <person name="Choi E."/>
            <person name="Lee S.E."/>
            <person name="Jeon J."/>
            <person name="Kim H."/>
            <person name="Choi G."/>
            <person name="Song H."/>
            <person name="Lee J."/>
            <person name="Lee S.C."/>
            <person name="Kwon J.K."/>
            <person name="Lee H.Y."/>
            <person name="Koo N."/>
            <person name="Hong Y."/>
            <person name="Kim R.W."/>
            <person name="Kang W.H."/>
            <person name="Huh J.H."/>
            <person name="Kang B.C."/>
            <person name="Yang T.J."/>
            <person name="Lee Y.H."/>
            <person name="Bennetzen J.L."/>
            <person name="Choi D."/>
        </authorList>
    </citation>
    <scope>NUCLEOTIDE SEQUENCE [LARGE SCALE GENOMIC DNA]</scope>
    <source>
        <strain evidence="10">cv. PBC81</strain>
    </source>
</reference>
<dbReference type="EMBL" id="MLFT02000012">
    <property type="protein sequence ID" value="PHT31426.1"/>
    <property type="molecule type" value="Genomic_DNA"/>
</dbReference>
<keyword evidence="7" id="KW-1133">Transmembrane helix</keyword>
<dbReference type="Pfam" id="PF25079">
    <property type="entry name" value="COB_C"/>
    <property type="match status" value="2"/>
</dbReference>
<evidence type="ECO:0000256" key="2">
    <source>
        <dbReference type="ARBA" id="ARBA00005507"/>
    </source>
</evidence>
<dbReference type="Proteomes" id="UP000224567">
    <property type="component" value="Unassembled WGS sequence"/>
</dbReference>
<dbReference type="OrthoDB" id="1884438at2759"/>
<reference evidence="10" key="2">
    <citation type="journal article" date="2017" name="J. Anim. Genet.">
        <title>Multiple reference genome sequences of hot pepper reveal the massive evolution of plant disease resistance genes by retroduplication.</title>
        <authorList>
            <person name="Kim S."/>
            <person name="Park J."/>
            <person name="Yeom S.-I."/>
            <person name="Kim Y.-M."/>
            <person name="Seo E."/>
            <person name="Kim K.-T."/>
            <person name="Kim M.-S."/>
            <person name="Lee J.M."/>
            <person name="Cheong K."/>
            <person name="Shin H.-S."/>
            <person name="Kim S.-B."/>
            <person name="Han K."/>
            <person name="Lee J."/>
            <person name="Park M."/>
            <person name="Lee H.-A."/>
            <person name="Lee H.-Y."/>
            <person name="Lee Y."/>
            <person name="Oh S."/>
            <person name="Lee J.H."/>
            <person name="Choi E."/>
            <person name="Choi E."/>
            <person name="Lee S.E."/>
            <person name="Jeon J."/>
            <person name="Kim H."/>
            <person name="Choi G."/>
            <person name="Song H."/>
            <person name="Lee J."/>
            <person name="Lee S.-C."/>
            <person name="Kwon J.-K."/>
            <person name="Lee H.-Y."/>
            <person name="Koo N."/>
            <person name="Hong Y."/>
            <person name="Kim R.W."/>
            <person name="Kang W.-H."/>
            <person name="Huh J.H."/>
            <person name="Kang B.-C."/>
            <person name="Yang T.-J."/>
            <person name="Lee Y.-H."/>
            <person name="Bennetzen J.L."/>
            <person name="Choi D."/>
        </authorList>
    </citation>
    <scope>NUCLEOTIDE SEQUENCE [LARGE SCALE GENOMIC DNA]</scope>
    <source>
        <strain evidence="10">cv. PBC81</strain>
    </source>
</reference>
<sequence>MFNFHQYRLIEAPGWTLGWTWAEKEAIWNMMGAQTREQGDCSKLKGLLPHCCKRDPEVVDLLPGTPYSQQTANCCKGGVISSWGQDPQAAISSFQVTVGSTGTTKTTVRLPKKFTLKAPGPGYTCGSAKVVKPTRFPTNDGRRATQAMITWDVICTYSQFRAQETPTCCVSLSAFYSETIVPCPTCTCGCQKNGTRCGNCVECIGGNYTQGNLVVQHPNFDNLVQLSSFNYRPLPTYGTTNDSAMLWGQKFYNELPMQAGPSGNIQSELLFGKDLLTFSFENGWAFPHRALFNGDSCVKPQPDSYPYLPNAGNTKKGSWLMLVVLLSTGFLFIVLLFRHVVVGRFSS</sequence>
<feature type="transmembrane region" description="Helical" evidence="7">
    <location>
        <begin position="319"/>
        <end position="337"/>
    </location>
</feature>
<feature type="domain" description="COBRA C-terminal" evidence="8">
    <location>
        <begin position="207"/>
        <end position="306"/>
    </location>
</feature>
<keyword evidence="4" id="KW-0732">Signal</keyword>
<keyword evidence="7" id="KW-0812">Transmembrane</keyword>
<evidence type="ECO:0000256" key="1">
    <source>
        <dbReference type="ARBA" id="ARBA00004609"/>
    </source>
</evidence>
<dbReference type="Pfam" id="PF04833">
    <property type="entry name" value="COBRA"/>
    <property type="match status" value="1"/>
</dbReference>
<evidence type="ECO:0000313" key="10">
    <source>
        <dbReference type="Proteomes" id="UP000224567"/>
    </source>
</evidence>
<accession>A0A2G2VEN8</accession>
<dbReference type="PANTHER" id="PTHR31673:SF60">
    <property type="entry name" value="COBRA-LIKE PROTEIN"/>
    <property type="match status" value="1"/>
</dbReference>
<dbReference type="GO" id="GO:0052324">
    <property type="term" value="P:plant-type cell wall cellulose biosynthetic process"/>
    <property type="evidence" value="ECO:0007669"/>
    <property type="project" value="TreeGrafter"/>
</dbReference>
<evidence type="ECO:0000256" key="6">
    <source>
        <dbReference type="ARBA" id="ARBA00023288"/>
    </source>
</evidence>
<dbReference type="PANTHER" id="PTHR31673">
    <property type="entry name" value="PROTEIN COBRA"/>
    <property type="match status" value="1"/>
</dbReference>
<evidence type="ECO:0000256" key="3">
    <source>
        <dbReference type="ARBA" id="ARBA00022622"/>
    </source>
</evidence>
<proteinExistence type="inferred from homology"/>
<dbReference type="GO" id="GO:0005886">
    <property type="term" value="C:plasma membrane"/>
    <property type="evidence" value="ECO:0007669"/>
    <property type="project" value="UniProtKB-SubCell"/>
</dbReference>
<evidence type="ECO:0000313" key="9">
    <source>
        <dbReference type="EMBL" id="PHT31426.1"/>
    </source>
</evidence>
<keyword evidence="6" id="KW-0449">Lipoprotein</keyword>
<dbReference type="STRING" id="33114.A0A2G2VEN8"/>
<dbReference type="InterPro" id="IPR056900">
    <property type="entry name" value="COB_C"/>
</dbReference>
<evidence type="ECO:0000256" key="5">
    <source>
        <dbReference type="ARBA" id="ARBA00023180"/>
    </source>
</evidence>
<keyword evidence="7" id="KW-0472">Membrane</keyword>
<comment type="caution">
    <text evidence="9">The sequence shown here is derived from an EMBL/GenBank/DDBJ whole genome shotgun (WGS) entry which is preliminary data.</text>
</comment>
<keyword evidence="3" id="KW-0336">GPI-anchor</keyword>
<comment type="similarity">
    <text evidence="2">Belongs to the COBRA family.</text>
</comment>
<dbReference type="GO" id="GO:0098552">
    <property type="term" value="C:side of membrane"/>
    <property type="evidence" value="ECO:0007669"/>
    <property type="project" value="UniProtKB-KW"/>
</dbReference>
<comment type="subcellular location">
    <subcellularLocation>
        <location evidence="1">Cell membrane</location>
        <topology evidence="1">Lipid-anchor</topology>
        <topology evidence="1">GPI-anchor</topology>
    </subcellularLocation>
</comment>
<protein>
    <submittedName>
        <fullName evidence="9">COBRA-like protein 3</fullName>
    </submittedName>
</protein>
<organism evidence="9 10">
    <name type="scientific">Capsicum baccatum</name>
    <name type="common">Peruvian pepper</name>
    <dbReference type="NCBI Taxonomy" id="33114"/>
    <lineage>
        <taxon>Eukaryota</taxon>
        <taxon>Viridiplantae</taxon>
        <taxon>Streptophyta</taxon>
        <taxon>Embryophyta</taxon>
        <taxon>Tracheophyta</taxon>
        <taxon>Spermatophyta</taxon>
        <taxon>Magnoliopsida</taxon>
        <taxon>eudicotyledons</taxon>
        <taxon>Gunneridae</taxon>
        <taxon>Pentapetalae</taxon>
        <taxon>asterids</taxon>
        <taxon>lamiids</taxon>
        <taxon>Solanales</taxon>
        <taxon>Solanaceae</taxon>
        <taxon>Solanoideae</taxon>
        <taxon>Capsiceae</taxon>
        <taxon>Capsicum</taxon>
    </lineage>
</organism>
<evidence type="ECO:0000256" key="7">
    <source>
        <dbReference type="SAM" id="Phobius"/>
    </source>
</evidence>
<evidence type="ECO:0000256" key="4">
    <source>
        <dbReference type="ARBA" id="ARBA00022729"/>
    </source>
</evidence>
<keyword evidence="5" id="KW-0325">Glycoprotein</keyword>
<dbReference type="InterPro" id="IPR006918">
    <property type="entry name" value="COBRA_pln"/>
</dbReference>
<evidence type="ECO:0000259" key="8">
    <source>
        <dbReference type="Pfam" id="PF25079"/>
    </source>
</evidence>